<dbReference type="SUPFAM" id="SSF53850">
    <property type="entry name" value="Periplasmic binding protein-like II"/>
    <property type="match status" value="1"/>
</dbReference>
<dbReference type="Pfam" id="PF03466">
    <property type="entry name" value="LysR_substrate"/>
    <property type="match status" value="1"/>
</dbReference>
<keyword evidence="3" id="KW-0238">DNA-binding</keyword>
<organism evidence="6 7">
    <name type="scientific">Ilumatobacter coccineus (strain NBRC 103263 / KCTC 29153 / YM16-304)</name>
    <dbReference type="NCBI Taxonomy" id="1313172"/>
    <lineage>
        <taxon>Bacteria</taxon>
        <taxon>Bacillati</taxon>
        <taxon>Actinomycetota</taxon>
        <taxon>Acidimicrobiia</taxon>
        <taxon>Acidimicrobiales</taxon>
        <taxon>Ilumatobacteraceae</taxon>
        <taxon>Ilumatobacter</taxon>
    </lineage>
</organism>
<dbReference type="InterPro" id="IPR000847">
    <property type="entry name" value="LysR_HTH_N"/>
</dbReference>
<evidence type="ECO:0000256" key="3">
    <source>
        <dbReference type="ARBA" id="ARBA00023125"/>
    </source>
</evidence>
<dbReference type="OrthoDB" id="3636008at2"/>
<dbReference type="KEGG" id="aym:YM304_33570"/>
<keyword evidence="2" id="KW-0805">Transcription regulation</keyword>
<dbReference type="InterPro" id="IPR036390">
    <property type="entry name" value="WH_DNA-bd_sf"/>
</dbReference>
<evidence type="ECO:0000256" key="2">
    <source>
        <dbReference type="ARBA" id="ARBA00023015"/>
    </source>
</evidence>
<feature type="domain" description="HTH lysR-type" evidence="5">
    <location>
        <begin position="8"/>
        <end position="65"/>
    </location>
</feature>
<dbReference type="PANTHER" id="PTHR30419">
    <property type="entry name" value="HTH-TYPE TRANSCRIPTIONAL REGULATOR YBHD"/>
    <property type="match status" value="1"/>
</dbReference>
<dbReference type="InterPro" id="IPR050950">
    <property type="entry name" value="HTH-type_LysR_regulators"/>
</dbReference>
<dbReference type="Gene3D" id="3.40.190.290">
    <property type="match status" value="1"/>
</dbReference>
<keyword evidence="7" id="KW-1185">Reference proteome</keyword>
<dbReference type="RefSeq" id="WP_015442918.1">
    <property type="nucleotide sequence ID" value="NC_020520.1"/>
</dbReference>
<proteinExistence type="inferred from homology"/>
<dbReference type="GO" id="GO:0003700">
    <property type="term" value="F:DNA-binding transcription factor activity"/>
    <property type="evidence" value="ECO:0007669"/>
    <property type="project" value="InterPro"/>
</dbReference>
<evidence type="ECO:0000313" key="7">
    <source>
        <dbReference type="Proteomes" id="UP000011863"/>
    </source>
</evidence>
<dbReference type="Gene3D" id="1.10.10.10">
    <property type="entry name" value="Winged helix-like DNA-binding domain superfamily/Winged helix DNA-binding domain"/>
    <property type="match status" value="1"/>
</dbReference>
<dbReference type="GO" id="GO:0003677">
    <property type="term" value="F:DNA binding"/>
    <property type="evidence" value="ECO:0007669"/>
    <property type="project" value="UniProtKB-KW"/>
</dbReference>
<dbReference type="CDD" id="cd05466">
    <property type="entry name" value="PBP2_LTTR_substrate"/>
    <property type="match status" value="1"/>
</dbReference>
<keyword evidence="4" id="KW-0804">Transcription</keyword>
<comment type="similarity">
    <text evidence="1">Belongs to the LysR transcriptional regulatory family.</text>
</comment>
<dbReference type="InterPro" id="IPR036388">
    <property type="entry name" value="WH-like_DNA-bd_sf"/>
</dbReference>
<dbReference type="EMBL" id="AP012057">
    <property type="protein sequence ID" value="BAN03671.1"/>
    <property type="molecule type" value="Genomic_DNA"/>
</dbReference>
<evidence type="ECO:0000256" key="4">
    <source>
        <dbReference type="ARBA" id="ARBA00023163"/>
    </source>
</evidence>
<dbReference type="AlphaFoldDB" id="A0A6C7EB16"/>
<name>A0A6C7EB16_ILUCY</name>
<reference evidence="6 7" key="1">
    <citation type="journal article" date="2013" name="Int. J. Syst. Evol. Microbiol.">
        <title>Ilumatobacter nonamiense sp. nov. and Ilumatobacter coccineum sp. nov., isolated from seashore sand.</title>
        <authorList>
            <person name="Matsumoto A."/>
            <person name="Kasai H."/>
            <person name="Matsuo Y."/>
            <person name="Shizuri Y."/>
            <person name="Ichikawa N."/>
            <person name="Fujita N."/>
            <person name="Omura S."/>
            <person name="Takahashi Y."/>
        </authorList>
    </citation>
    <scope>NUCLEOTIDE SEQUENCE [LARGE SCALE GENOMIC DNA]</scope>
    <source>
        <strain evidence="7">NBRC 103263 / KCTC 29153 / YM16-304</strain>
    </source>
</reference>
<evidence type="ECO:0000313" key="6">
    <source>
        <dbReference type="EMBL" id="BAN03671.1"/>
    </source>
</evidence>
<accession>A0A6C7EB16</accession>
<gene>
    <name evidence="6" type="ORF">YM304_33570</name>
</gene>
<dbReference type="InterPro" id="IPR005119">
    <property type="entry name" value="LysR_subst-bd"/>
</dbReference>
<protein>
    <submittedName>
        <fullName evidence="6">Putative LysR family transcriptional regulator</fullName>
    </submittedName>
</protein>
<dbReference type="GO" id="GO:0005829">
    <property type="term" value="C:cytosol"/>
    <property type="evidence" value="ECO:0007669"/>
    <property type="project" value="TreeGrafter"/>
</dbReference>
<dbReference type="PROSITE" id="PS50931">
    <property type="entry name" value="HTH_LYSR"/>
    <property type="match status" value="1"/>
</dbReference>
<evidence type="ECO:0000259" key="5">
    <source>
        <dbReference type="PROSITE" id="PS50931"/>
    </source>
</evidence>
<sequence length="290" mass="31497">MRGNLPDLSIRQLEYLVAVADSPTWAAAAADVGVSPSALSQGLAELERRVGVKLFEASGRRRLLRSAAIPVLDHARQVVALTTDLARWSDRLRTAQSGSVRLGLIDVAAVAHLRDSLRRFRTDRHDVTLTLTVAPSRRLLDQLIDGDLDAVACVEPPEPRPGIVTEPLLTEGLHVFAPPGQRLGPPEEWGPWVLFPDGSHTRRLVEDHLRSLGASVVVAAESHQPDVLREMVLLGMGWTVLPESQGRVSDGDAAPGGAHLLDRQLVLARRSGAVSDPAVDELLERFRRST</sequence>
<dbReference type="Proteomes" id="UP000011863">
    <property type="component" value="Chromosome"/>
</dbReference>
<dbReference type="SUPFAM" id="SSF46785">
    <property type="entry name" value="Winged helix' DNA-binding domain"/>
    <property type="match status" value="1"/>
</dbReference>
<dbReference type="Pfam" id="PF00126">
    <property type="entry name" value="HTH_1"/>
    <property type="match status" value="1"/>
</dbReference>
<evidence type="ECO:0000256" key="1">
    <source>
        <dbReference type="ARBA" id="ARBA00009437"/>
    </source>
</evidence>